<proteinExistence type="predicted"/>
<keyword evidence="1" id="KW-0614">Plasmid</keyword>
<organism evidence="1">
    <name type="scientific">Corynebacterium jeikeium</name>
    <dbReference type="NCBI Taxonomy" id="38289"/>
    <lineage>
        <taxon>Bacteria</taxon>
        <taxon>Bacillati</taxon>
        <taxon>Actinomycetota</taxon>
        <taxon>Actinomycetes</taxon>
        <taxon>Mycobacteriales</taxon>
        <taxon>Corynebacteriaceae</taxon>
        <taxon>Corynebacterium</taxon>
    </lineage>
</organism>
<name>Q8RN50_CORJE</name>
<evidence type="ECO:0000313" key="1">
    <source>
        <dbReference type="EMBL" id="AAL96596.1"/>
    </source>
</evidence>
<gene>
    <name evidence="1" type="primary">ypkJ</name>
</gene>
<protein>
    <submittedName>
        <fullName evidence="1">YpkJ</fullName>
    </submittedName>
</protein>
<dbReference type="AlphaFoldDB" id="Q8RN50"/>
<geneLocation type="plasmid" evidence="1">
    <name>pB85766</name>
</geneLocation>
<accession>Q8RN50</accession>
<sequence length="154" mass="17381">MLRDTTAVHLRPEYSVSLQFAPRQQITFHYSVEQLALPFLQVNQQSTHTGFLQLGEHSCGLLTLVIQHAALAGVETILTLRYGRIPICQCLQQLHTTNQHARILTLVFLQEDVQRLLLATQLELLGDHLIDVTSETTACPPMKPTANSFHEIHH</sequence>
<reference evidence="1" key="1">
    <citation type="journal article" date="2004" name="Plasmid">
        <title>Comparative genomics identified two conserved DNA modules in a corynebacterial plasmid family present in clinical isolates of the opportunistic human pathogen Corynebacterium jeikeium.</title>
        <authorList>
            <person name="Tauch A."/>
            <person name="Bischoff N."/>
            <person name="Puhler A."/>
            <person name="Kalinowski J."/>
        </authorList>
    </citation>
    <scope>NUCLEOTIDE SEQUENCE</scope>
    <source>
        <strain evidence="1">B85766</strain>
        <plasmid evidence="1">pB85766</plasmid>
    </source>
</reference>
<dbReference type="EMBL" id="AF486522">
    <property type="protein sequence ID" value="AAL96596.1"/>
    <property type="molecule type" value="Genomic_DNA"/>
</dbReference>